<dbReference type="EMBL" id="QLMJ01000004">
    <property type="protein sequence ID" value="RAK39499.1"/>
    <property type="molecule type" value="Genomic_DNA"/>
</dbReference>
<comment type="caution">
    <text evidence="2">The sequence shown here is derived from an EMBL/GenBank/DDBJ whole genome shotgun (WGS) entry which is preliminary data.</text>
</comment>
<feature type="domain" description="GmrSD restriction endonucleases N-terminal" evidence="1">
    <location>
        <begin position="17"/>
        <end position="210"/>
    </location>
</feature>
<evidence type="ECO:0000313" key="2">
    <source>
        <dbReference type="EMBL" id="RAK39499.1"/>
    </source>
</evidence>
<dbReference type="Proteomes" id="UP000249341">
    <property type="component" value="Unassembled WGS sequence"/>
</dbReference>
<dbReference type="AlphaFoldDB" id="A0A327ZGJ3"/>
<dbReference type="PANTHER" id="PTHR37292">
    <property type="entry name" value="VNG6097C"/>
    <property type="match status" value="1"/>
</dbReference>
<reference evidence="2 3" key="1">
    <citation type="submission" date="2018-06" db="EMBL/GenBank/DDBJ databases">
        <title>Genomic Encyclopedia of Type Strains, Phase III (KMG-III): the genomes of soil and plant-associated and newly described type strains.</title>
        <authorList>
            <person name="Whitman W."/>
        </authorList>
    </citation>
    <scope>NUCLEOTIDE SEQUENCE [LARGE SCALE GENOMIC DNA]</scope>
    <source>
        <strain evidence="2 3">CGMCC 4.7090</strain>
    </source>
</reference>
<sequence>MTRAASEPFSLTVREVLTLIEDGKFRTPSFQRPFVWTARQAVPFFESILAGLPIGAITLVEGPADGGPDRVGPIQMAVSSRADAWWIVDGSQRLGTLAGALSHLGGIGPEAIRLAYDLEADAVIPQREPARPLDLPFDLMADPESFYAWRDEREPADPYSRRATDVRSRILDYPLTLVRLLNSPVEAAAEIFLRLNDAGVGLSAVDLTHARQPHTDSLSARLAATGFGRIPEIALTEAAQGITDADRAVTRAILWLREEAGIPHISVWEKHLDLLSPLVRFFHLNRAPSARARILLIRWLWRSMGAAERRPSQPLRGADSLDAIRLLEAAPAEKPGAEYLTQVGERLALITLAPRSLLTGDPLAVASVLQAHGHAAFHRLAGSLFFGLPDEGPLPDLLAGNHDPAVLASQALDVTMISRLQAGDIDGFVTRRRRLLALSLIEAAQPFAQWGASDRPAISDLMVTDDPEEAHSHAG</sequence>
<gene>
    <name evidence="2" type="ORF">B0I29_10435</name>
</gene>
<accession>A0A327ZGJ3</accession>
<evidence type="ECO:0000259" key="1">
    <source>
        <dbReference type="Pfam" id="PF03235"/>
    </source>
</evidence>
<dbReference type="PANTHER" id="PTHR37292:SF2">
    <property type="entry name" value="DUF262 DOMAIN-CONTAINING PROTEIN"/>
    <property type="match status" value="1"/>
</dbReference>
<protein>
    <submittedName>
        <fullName evidence="2">Uncharacterized protein DUF262</fullName>
    </submittedName>
</protein>
<proteinExistence type="predicted"/>
<dbReference type="RefSeq" id="WP_181557757.1">
    <property type="nucleotide sequence ID" value="NZ_JACHWI010000001.1"/>
</dbReference>
<evidence type="ECO:0000313" key="3">
    <source>
        <dbReference type="Proteomes" id="UP000249341"/>
    </source>
</evidence>
<keyword evidence="3" id="KW-1185">Reference proteome</keyword>
<dbReference type="InterPro" id="IPR004919">
    <property type="entry name" value="GmrSD_N"/>
</dbReference>
<name>A0A327ZGJ3_9ACTN</name>
<dbReference type="Pfam" id="PF03235">
    <property type="entry name" value="GmrSD_N"/>
    <property type="match status" value="1"/>
</dbReference>
<organism evidence="2 3">
    <name type="scientific">Actinoplanes lutulentus</name>
    <dbReference type="NCBI Taxonomy" id="1287878"/>
    <lineage>
        <taxon>Bacteria</taxon>
        <taxon>Bacillati</taxon>
        <taxon>Actinomycetota</taxon>
        <taxon>Actinomycetes</taxon>
        <taxon>Micromonosporales</taxon>
        <taxon>Micromonosporaceae</taxon>
        <taxon>Actinoplanes</taxon>
    </lineage>
</organism>